<dbReference type="Proteomes" id="UP000077521">
    <property type="component" value="Unassembled WGS sequence"/>
</dbReference>
<comment type="caution">
    <text evidence="2">The sequence shown here is derived from an EMBL/GenBank/DDBJ whole genome shotgun (WGS) entry which is preliminary data.</text>
</comment>
<gene>
    <name evidence="2" type="ORF">A4X13_0g2869</name>
</gene>
<evidence type="ECO:0000313" key="3">
    <source>
        <dbReference type="Proteomes" id="UP000077521"/>
    </source>
</evidence>
<feature type="compositionally biased region" description="Pro residues" evidence="1">
    <location>
        <begin position="170"/>
        <end position="187"/>
    </location>
</feature>
<dbReference type="AlphaFoldDB" id="A0A177TFP9"/>
<accession>A0A177TFP9</accession>
<evidence type="ECO:0000256" key="1">
    <source>
        <dbReference type="SAM" id="MobiDB-lite"/>
    </source>
</evidence>
<dbReference type="EMBL" id="LWDF02000146">
    <property type="protein sequence ID" value="KAE8255955.1"/>
    <property type="molecule type" value="Genomic_DNA"/>
</dbReference>
<feature type="region of interest" description="Disordered" evidence="1">
    <location>
        <begin position="134"/>
        <end position="190"/>
    </location>
</feature>
<feature type="compositionally biased region" description="Pro residues" evidence="1">
    <location>
        <begin position="153"/>
        <end position="163"/>
    </location>
</feature>
<name>A0A177TFP9_9BASI</name>
<keyword evidence="3" id="KW-1185">Reference proteome</keyword>
<proteinExistence type="predicted"/>
<evidence type="ECO:0000313" key="2">
    <source>
        <dbReference type="EMBL" id="KAE8255955.1"/>
    </source>
</evidence>
<sequence>MNHHNDIIQNVLQHMEGARILPSDNALPVPPSVPSQALPPPPLQRLQHQSLPVTFGWIHGAHQNHMDAAHFNVHGPAPLPEPPSVPSQARILPPPQQLQHRPLQLPFGWTNAVPQQGLFADAQSSALLRYRASEQQLRPSVQPSRSNASQQQPPVPPPIPPQPSLFGPHVGPPEPAQAAPNHPPPLQSDPLPSTTRWWSIFRRTADRLLLQEPDPLRSAWRREACHSCSTLLLDSESSAFCCNFGRHAIPPLEDLTPFLQSIEYHNSVGRASLTLNQATHFTAQAYTNRRIHFVYWFGPIMRTKKKEK</sequence>
<organism evidence="2 3">
    <name type="scientific">Tilletia indica</name>
    <dbReference type="NCBI Taxonomy" id="43049"/>
    <lineage>
        <taxon>Eukaryota</taxon>
        <taxon>Fungi</taxon>
        <taxon>Dikarya</taxon>
        <taxon>Basidiomycota</taxon>
        <taxon>Ustilaginomycotina</taxon>
        <taxon>Exobasidiomycetes</taxon>
        <taxon>Tilletiales</taxon>
        <taxon>Tilletiaceae</taxon>
        <taxon>Tilletia</taxon>
    </lineage>
</organism>
<reference evidence="2" key="2">
    <citation type="journal article" date="2019" name="IMA Fungus">
        <title>Genome sequencing and comparison of five Tilletia species to identify candidate genes for the detection of regulated species infecting wheat.</title>
        <authorList>
            <person name="Nguyen H.D.T."/>
            <person name="Sultana T."/>
            <person name="Kesanakurti P."/>
            <person name="Hambleton S."/>
        </authorList>
    </citation>
    <scope>NUCLEOTIDE SEQUENCE</scope>
    <source>
        <strain evidence="2">DAOMC 236416</strain>
    </source>
</reference>
<reference evidence="2" key="1">
    <citation type="submission" date="2016-04" db="EMBL/GenBank/DDBJ databases">
        <authorList>
            <person name="Nguyen H.D."/>
            <person name="Samba Siva P."/>
            <person name="Cullis J."/>
            <person name="Levesque C.A."/>
            <person name="Hambleton S."/>
        </authorList>
    </citation>
    <scope>NUCLEOTIDE SEQUENCE</scope>
    <source>
        <strain evidence="2">DAOMC 236416</strain>
    </source>
</reference>
<feature type="compositionally biased region" description="Polar residues" evidence="1">
    <location>
        <begin position="134"/>
        <end position="149"/>
    </location>
</feature>
<protein>
    <submittedName>
        <fullName evidence="2">Uncharacterized protein</fullName>
    </submittedName>
</protein>